<dbReference type="AlphaFoldDB" id="U1NHU3"/>
<organism evidence="2 3">
    <name type="scientific">Haloquadratum walsbyi J07HQW2</name>
    <dbReference type="NCBI Taxonomy" id="1238425"/>
    <lineage>
        <taxon>Archaea</taxon>
        <taxon>Methanobacteriati</taxon>
        <taxon>Methanobacteriota</taxon>
        <taxon>Stenosarchaea group</taxon>
        <taxon>Halobacteria</taxon>
        <taxon>Halobacteriales</taxon>
        <taxon>Haloferacaceae</taxon>
        <taxon>Haloquadratum</taxon>
    </lineage>
</organism>
<sequence length="197" mass="22451">MERPVSVGQRVDSDRQLVRLLQIGIVLEEVVEARATRHYQSIDDSLDTTESHHDGNSIQHTEYHSDDDADTDTTAYTDDTLEALLSDAVKESARHRDQLEELINVLDAESIAFDKIQTLVEGQYGRTELEDFDDVIYDQLCNEETAYKFYDDLVTAIQASDVSFGIDRKRLLDVLKRLKAEEAEGVEAVINLMEQRK</sequence>
<gene>
    <name evidence="2" type="ORF">J07HQW2_03238</name>
</gene>
<evidence type="ECO:0000313" key="3">
    <source>
        <dbReference type="Proteomes" id="UP000030710"/>
    </source>
</evidence>
<dbReference type="STRING" id="1238425.J07HQW2_03238"/>
<dbReference type="InterPro" id="IPR009078">
    <property type="entry name" value="Ferritin-like_SF"/>
</dbReference>
<reference evidence="2 3" key="1">
    <citation type="journal article" date="2013" name="PLoS ONE">
        <title>Assembly-driven community genomics of a hypersaline microbial ecosystem.</title>
        <authorList>
            <person name="Podell S."/>
            <person name="Ugalde J.A."/>
            <person name="Narasingarao P."/>
            <person name="Banfield J.F."/>
            <person name="Heidelberg K.B."/>
            <person name="Allen E.E."/>
        </authorList>
    </citation>
    <scope>NUCLEOTIDE SEQUENCE [LARGE SCALE GENOMIC DNA]</scope>
    <source>
        <strain evidence="3">J07HQW2</strain>
    </source>
</reference>
<protein>
    <submittedName>
        <fullName evidence="2">Uncharacterized protein</fullName>
    </submittedName>
</protein>
<feature type="region of interest" description="Disordered" evidence="1">
    <location>
        <begin position="44"/>
        <end position="74"/>
    </location>
</feature>
<dbReference type="eggNOG" id="arCOG06430">
    <property type="taxonomic scope" value="Archaea"/>
</dbReference>
<evidence type="ECO:0000313" key="2">
    <source>
        <dbReference type="EMBL" id="ERG96755.1"/>
    </source>
</evidence>
<proteinExistence type="predicted"/>
<evidence type="ECO:0000256" key="1">
    <source>
        <dbReference type="SAM" id="MobiDB-lite"/>
    </source>
</evidence>
<dbReference type="EMBL" id="KE356561">
    <property type="protein sequence ID" value="ERG96755.1"/>
    <property type="molecule type" value="Genomic_DNA"/>
</dbReference>
<dbReference type="HOGENOM" id="CLU_1485876_0_0_2"/>
<dbReference type="SUPFAM" id="SSF47240">
    <property type="entry name" value="Ferritin-like"/>
    <property type="match status" value="1"/>
</dbReference>
<dbReference type="Proteomes" id="UP000030710">
    <property type="component" value="Unassembled WGS sequence"/>
</dbReference>
<accession>U1NHU3</accession>
<feature type="compositionally biased region" description="Basic and acidic residues" evidence="1">
    <location>
        <begin position="49"/>
        <end position="66"/>
    </location>
</feature>
<name>U1NHU3_9EURY</name>